<dbReference type="SUPFAM" id="SSF52980">
    <property type="entry name" value="Restriction endonuclease-like"/>
    <property type="match status" value="1"/>
</dbReference>
<accession>A0A9D1P156</accession>
<protein>
    <recommendedName>
        <fullName evidence="2">UPF0102 protein IAB71_02885</fullName>
    </recommendedName>
</protein>
<dbReference type="AlphaFoldDB" id="A0A9D1P156"/>
<gene>
    <name evidence="3" type="ORF">IAB71_02885</name>
</gene>
<evidence type="ECO:0000313" key="4">
    <source>
        <dbReference type="Proteomes" id="UP000824169"/>
    </source>
</evidence>
<dbReference type="NCBIfam" id="TIGR00252">
    <property type="entry name" value="YraN family protein"/>
    <property type="match status" value="1"/>
</dbReference>
<dbReference type="HAMAP" id="MF_00048">
    <property type="entry name" value="UPF0102"/>
    <property type="match status" value="1"/>
</dbReference>
<reference evidence="3" key="2">
    <citation type="journal article" date="2021" name="PeerJ">
        <title>Extensive microbial diversity within the chicken gut microbiome revealed by metagenomics and culture.</title>
        <authorList>
            <person name="Gilroy R."/>
            <person name="Ravi A."/>
            <person name="Getino M."/>
            <person name="Pursley I."/>
            <person name="Horton D.L."/>
            <person name="Alikhan N.F."/>
            <person name="Baker D."/>
            <person name="Gharbi K."/>
            <person name="Hall N."/>
            <person name="Watson M."/>
            <person name="Adriaenssens E.M."/>
            <person name="Foster-Nyarko E."/>
            <person name="Jarju S."/>
            <person name="Secka A."/>
            <person name="Antonio M."/>
            <person name="Oren A."/>
            <person name="Chaudhuri R.R."/>
            <person name="La Ragione R."/>
            <person name="Hildebrand F."/>
            <person name="Pallen M.J."/>
        </authorList>
    </citation>
    <scope>NUCLEOTIDE SEQUENCE</scope>
    <source>
        <strain evidence="3">CHK188-20938</strain>
    </source>
</reference>
<comment type="caution">
    <text evidence="3">The sequence shown here is derived from an EMBL/GenBank/DDBJ whole genome shotgun (WGS) entry which is preliminary data.</text>
</comment>
<dbReference type="GO" id="GO:0003676">
    <property type="term" value="F:nucleic acid binding"/>
    <property type="evidence" value="ECO:0007669"/>
    <property type="project" value="InterPro"/>
</dbReference>
<proteinExistence type="inferred from homology"/>
<dbReference type="InterPro" id="IPR011856">
    <property type="entry name" value="tRNA_endonuc-like_dom_sf"/>
</dbReference>
<name>A0A9D1P156_9FIRM</name>
<sequence>MNTRQKGMEYETLAAEYLAGRGYAILEKNFRCRCGEIDLVARQGICLVFVEVKYRRDGGCGEASQAVDRRKQQRLSRTAMCYCLERGIPEDIPCRFDVISVTGRELRHYENAFDFIR</sequence>
<evidence type="ECO:0000256" key="1">
    <source>
        <dbReference type="ARBA" id="ARBA00006738"/>
    </source>
</evidence>
<dbReference type="InterPro" id="IPR003509">
    <property type="entry name" value="UPF0102_YraN-like"/>
</dbReference>
<dbReference type="Gene3D" id="3.40.1350.10">
    <property type="match status" value="1"/>
</dbReference>
<comment type="similarity">
    <text evidence="1 2">Belongs to the UPF0102 family.</text>
</comment>
<dbReference type="Pfam" id="PF02021">
    <property type="entry name" value="UPF0102"/>
    <property type="match status" value="1"/>
</dbReference>
<dbReference type="Proteomes" id="UP000824169">
    <property type="component" value="Unassembled WGS sequence"/>
</dbReference>
<organism evidence="3 4">
    <name type="scientific">Candidatus Scatomonas pullistercoris</name>
    <dbReference type="NCBI Taxonomy" id="2840920"/>
    <lineage>
        <taxon>Bacteria</taxon>
        <taxon>Bacillati</taxon>
        <taxon>Bacillota</taxon>
        <taxon>Clostridia</taxon>
        <taxon>Lachnospirales</taxon>
        <taxon>Lachnospiraceae</taxon>
        <taxon>Lachnospiraceae incertae sedis</taxon>
        <taxon>Candidatus Scatomonas</taxon>
    </lineage>
</organism>
<evidence type="ECO:0000256" key="2">
    <source>
        <dbReference type="HAMAP-Rule" id="MF_00048"/>
    </source>
</evidence>
<dbReference type="PANTHER" id="PTHR34039:SF1">
    <property type="entry name" value="UPF0102 PROTEIN YRAN"/>
    <property type="match status" value="1"/>
</dbReference>
<dbReference type="EMBL" id="DVOO01000009">
    <property type="protein sequence ID" value="HIV24723.1"/>
    <property type="molecule type" value="Genomic_DNA"/>
</dbReference>
<dbReference type="NCBIfam" id="NF009150">
    <property type="entry name" value="PRK12497.1-3"/>
    <property type="match status" value="1"/>
</dbReference>
<dbReference type="InterPro" id="IPR011335">
    <property type="entry name" value="Restrct_endonuc-II-like"/>
</dbReference>
<dbReference type="PANTHER" id="PTHR34039">
    <property type="entry name" value="UPF0102 PROTEIN YRAN"/>
    <property type="match status" value="1"/>
</dbReference>
<evidence type="ECO:0000313" key="3">
    <source>
        <dbReference type="EMBL" id="HIV24723.1"/>
    </source>
</evidence>
<dbReference type="CDD" id="cd20736">
    <property type="entry name" value="PoNe_Nuclease"/>
    <property type="match status" value="1"/>
</dbReference>
<reference evidence="3" key="1">
    <citation type="submission" date="2020-10" db="EMBL/GenBank/DDBJ databases">
        <authorList>
            <person name="Gilroy R."/>
        </authorList>
    </citation>
    <scope>NUCLEOTIDE SEQUENCE</scope>
    <source>
        <strain evidence="3">CHK188-20938</strain>
    </source>
</reference>